<reference evidence="2 3" key="2">
    <citation type="submission" date="2019-01" db="EMBL/GenBank/DDBJ databases">
        <authorList>
            <person name="Li Y."/>
        </authorList>
    </citation>
    <scope>NUCLEOTIDE SEQUENCE [LARGE SCALE GENOMIC DNA]</scope>
    <source>
        <strain evidence="2 3">2D-5</strain>
    </source>
</reference>
<gene>
    <name evidence="2" type="ORF">D2T33_15620</name>
</gene>
<organism evidence="2 3">
    <name type="scientific">Paenirhodobacter populi</name>
    <dbReference type="NCBI Taxonomy" id="2306993"/>
    <lineage>
        <taxon>Bacteria</taxon>
        <taxon>Pseudomonadati</taxon>
        <taxon>Pseudomonadota</taxon>
        <taxon>Alphaproteobacteria</taxon>
        <taxon>Rhodobacterales</taxon>
        <taxon>Rhodobacter group</taxon>
        <taxon>Paenirhodobacter</taxon>
    </lineage>
</organism>
<feature type="chain" id="PRO_5018999758" evidence="1">
    <location>
        <begin position="27"/>
        <end position="94"/>
    </location>
</feature>
<keyword evidence="3" id="KW-1185">Reference proteome</keyword>
<comment type="caution">
    <text evidence="2">The sequence shown here is derived from an EMBL/GenBank/DDBJ whole genome shotgun (WGS) entry which is preliminary data.</text>
</comment>
<dbReference type="Proteomes" id="UP000285710">
    <property type="component" value="Unassembled WGS sequence"/>
</dbReference>
<proteinExistence type="predicted"/>
<evidence type="ECO:0000313" key="2">
    <source>
        <dbReference type="EMBL" id="RWR08523.1"/>
    </source>
</evidence>
<sequence>MRKVILATALTIAAAPVSSAPFQSYADCIKALDQALTVTSAVQSLSASTMQSVRGDKIATSDGSEVSLLATHSEVIKANTSFVNVLADVCQTMR</sequence>
<protein>
    <submittedName>
        <fullName evidence="2">Uncharacterized protein</fullName>
    </submittedName>
</protein>
<name>A0A443IQE5_9RHOB</name>
<dbReference type="AlphaFoldDB" id="A0A443IQE5"/>
<evidence type="ECO:0000256" key="1">
    <source>
        <dbReference type="SAM" id="SignalP"/>
    </source>
</evidence>
<evidence type="ECO:0000313" key="3">
    <source>
        <dbReference type="Proteomes" id="UP000285710"/>
    </source>
</evidence>
<dbReference type="EMBL" id="SAUW01000017">
    <property type="protein sequence ID" value="RWR08523.1"/>
    <property type="molecule type" value="Genomic_DNA"/>
</dbReference>
<dbReference type="RefSeq" id="WP_128270382.1">
    <property type="nucleotide sequence ID" value="NZ_SAUW01000017.1"/>
</dbReference>
<reference evidence="2 3" key="1">
    <citation type="submission" date="2019-01" db="EMBL/GenBank/DDBJ databases">
        <title>Sinorhodobacter populi sp. nov. isolated from the symptomatic bark tissue of Populus euramericana canker.</title>
        <authorList>
            <person name="Xu G."/>
        </authorList>
    </citation>
    <scope>NUCLEOTIDE SEQUENCE [LARGE SCALE GENOMIC DNA]</scope>
    <source>
        <strain evidence="2 3">2D-5</strain>
    </source>
</reference>
<accession>A0A443IQE5</accession>
<keyword evidence="1" id="KW-0732">Signal</keyword>
<feature type="signal peptide" evidence="1">
    <location>
        <begin position="1"/>
        <end position="26"/>
    </location>
</feature>